<evidence type="ECO:0000313" key="1">
    <source>
        <dbReference type="EMBL" id="KZP22395.1"/>
    </source>
</evidence>
<keyword evidence="2" id="KW-1185">Reference proteome</keyword>
<name>A0A166KYX2_9AGAM</name>
<protein>
    <submittedName>
        <fullName evidence="1">Uncharacterized protein</fullName>
    </submittedName>
</protein>
<dbReference type="EMBL" id="KV417540">
    <property type="protein sequence ID" value="KZP22395.1"/>
    <property type="molecule type" value="Genomic_DNA"/>
</dbReference>
<dbReference type="AlphaFoldDB" id="A0A166KYX2"/>
<evidence type="ECO:0000313" key="2">
    <source>
        <dbReference type="Proteomes" id="UP000076532"/>
    </source>
</evidence>
<accession>A0A166KYX2</accession>
<sequence length="82" mass="8722">MASLQPLATCGAACRKTNLSLSLLSPSCIISLVFASRLTKICPRTTVDALQYHMHSRRPGLILTCSLSHTSTLLHGSSTALP</sequence>
<organism evidence="1 2">
    <name type="scientific">Athelia psychrophila</name>
    <dbReference type="NCBI Taxonomy" id="1759441"/>
    <lineage>
        <taxon>Eukaryota</taxon>
        <taxon>Fungi</taxon>
        <taxon>Dikarya</taxon>
        <taxon>Basidiomycota</taxon>
        <taxon>Agaricomycotina</taxon>
        <taxon>Agaricomycetes</taxon>
        <taxon>Agaricomycetidae</taxon>
        <taxon>Atheliales</taxon>
        <taxon>Atheliaceae</taxon>
        <taxon>Athelia</taxon>
    </lineage>
</organism>
<proteinExistence type="predicted"/>
<reference evidence="1 2" key="1">
    <citation type="journal article" date="2016" name="Mol. Biol. Evol.">
        <title>Comparative Genomics of Early-Diverging Mushroom-Forming Fungi Provides Insights into the Origins of Lignocellulose Decay Capabilities.</title>
        <authorList>
            <person name="Nagy L.G."/>
            <person name="Riley R."/>
            <person name="Tritt A."/>
            <person name="Adam C."/>
            <person name="Daum C."/>
            <person name="Floudas D."/>
            <person name="Sun H."/>
            <person name="Yadav J.S."/>
            <person name="Pangilinan J."/>
            <person name="Larsson K.H."/>
            <person name="Matsuura K."/>
            <person name="Barry K."/>
            <person name="Labutti K."/>
            <person name="Kuo R."/>
            <person name="Ohm R.A."/>
            <person name="Bhattacharya S.S."/>
            <person name="Shirouzu T."/>
            <person name="Yoshinaga Y."/>
            <person name="Martin F.M."/>
            <person name="Grigoriev I.V."/>
            <person name="Hibbett D.S."/>
        </authorList>
    </citation>
    <scope>NUCLEOTIDE SEQUENCE [LARGE SCALE GENOMIC DNA]</scope>
    <source>
        <strain evidence="1 2">CBS 109695</strain>
    </source>
</reference>
<gene>
    <name evidence="1" type="ORF">FIBSPDRAFT_487454</name>
</gene>
<dbReference type="Proteomes" id="UP000076532">
    <property type="component" value="Unassembled WGS sequence"/>
</dbReference>